<dbReference type="EMBL" id="CP003280">
    <property type="protein sequence ID" value="AFL81279.1"/>
    <property type="molecule type" value="Genomic_DNA"/>
</dbReference>
<dbReference type="eggNOG" id="COG2374">
    <property type="taxonomic scope" value="Bacteria"/>
</dbReference>
<dbReference type="Gene3D" id="3.60.10.10">
    <property type="entry name" value="Endonuclease/exonuclease/phosphatase"/>
    <property type="match status" value="2"/>
</dbReference>
<dbReference type="SUPFAM" id="SSF56219">
    <property type="entry name" value="DNase I-like"/>
    <property type="match status" value="1"/>
</dbReference>
<proteinExistence type="predicted"/>
<keyword evidence="2" id="KW-1185">Reference proteome</keyword>
<dbReference type="HOGENOM" id="CLU_048413_0_0_10"/>
<evidence type="ECO:0008006" key="3">
    <source>
        <dbReference type="Google" id="ProtNLM"/>
    </source>
</evidence>
<dbReference type="PATRIC" id="fig|746697.3.peg.1830"/>
<evidence type="ECO:0000313" key="2">
    <source>
        <dbReference type="Proteomes" id="UP000006049"/>
    </source>
</evidence>
<reference evidence="1 2" key="1">
    <citation type="submission" date="2012-06" db="EMBL/GenBank/DDBJ databases">
        <title>The complete genome of Aequorivita sublithincola DSM 14238.</title>
        <authorList>
            <consortium name="US DOE Joint Genome Institute (JGI-PGF)"/>
            <person name="Lucas S."/>
            <person name="Copeland A."/>
            <person name="Lapidus A."/>
            <person name="Goodwin L."/>
            <person name="Pitluck S."/>
            <person name="Peters L."/>
            <person name="Munk A.C.C."/>
            <person name="Kyrpides N."/>
            <person name="Mavromatis K."/>
            <person name="Pagani I."/>
            <person name="Ivanova N."/>
            <person name="Ovchinnikova G."/>
            <person name="Zeytun A."/>
            <person name="Detter J.C."/>
            <person name="Han C."/>
            <person name="Land M."/>
            <person name="Hauser L."/>
            <person name="Markowitz V."/>
            <person name="Cheng J.-F."/>
            <person name="Hugenholtz P."/>
            <person name="Woyke T."/>
            <person name="Wu D."/>
            <person name="Tindall B."/>
            <person name="Faehnrich R."/>
            <person name="Brambilla E."/>
            <person name="Klenk H.-P."/>
            <person name="Eisen J.A."/>
        </authorList>
    </citation>
    <scope>NUCLEOTIDE SEQUENCE [LARGE SCALE GENOMIC DNA]</scope>
    <source>
        <strain evidence="2">DSM 14238 / LMG 21431 / ACAM 643 / 9-3</strain>
    </source>
</reference>
<gene>
    <name evidence="1" type="ordered locus">Aeqsu_1800</name>
</gene>
<sequence length="462" mass="52041">MPFYPNLKIGGSTSDALKLKKMRTSKRLQSLKIALNQHFIASNSTIDSKNSVKIATWNLREFGSGKYKGRDFEPIYYIAEIISHFDIITLQEVRSNLKEFDKLRKLLGPDWDYIATDTTDGSSGNDERMVFVFNRRKVQFTNIAGELTLPADAKIRAAFGERIKLENGIKVNLPAGTLDLSGVYSARLKTTSSGAKKLDADLEIPLPENTILELPLGSSLVIKKNTVVTSPGRGKASVSIPLNNIKGKDFGVRMPENSFDDSFQQFARTPFLISFQTGWLKLNLCTVHIYYGDTTDENKLEQRRSEISALTASLAAKAKGEFKYNDKTFMGVLGDFNILGKGHPTMQALESNDFVIPDQLKSIPGSNVARDKAYDQIAFWKPSRVAGYMRLNIIAANIFDYYEHVFKTEDEAIYRNELGNGLKSTSAYSTWRTYKMSDHLPMWIELKTDFSNEYLEEISKDD</sequence>
<accession>I3YWB1</accession>
<dbReference type="CDD" id="cd10283">
    <property type="entry name" value="MnuA_DNase1-like"/>
    <property type="match status" value="1"/>
</dbReference>
<dbReference type="KEGG" id="asl:Aeqsu_1800"/>
<dbReference type="STRING" id="746697.Aeqsu_1800"/>
<evidence type="ECO:0000313" key="1">
    <source>
        <dbReference type="EMBL" id="AFL81279.1"/>
    </source>
</evidence>
<protein>
    <recommendedName>
        <fullName evidence="3">Extracellular nuclease</fullName>
    </recommendedName>
</protein>
<dbReference type="RefSeq" id="WP_014782534.1">
    <property type="nucleotide sequence ID" value="NC_018013.1"/>
</dbReference>
<dbReference type="Proteomes" id="UP000006049">
    <property type="component" value="Chromosome"/>
</dbReference>
<dbReference type="OrthoDB" id="5500612at2"/>
<name>I3YWB1_AEQSU</name>
<dbReference type="AlphaFoldDB" id="I3YWB1"/>
<organism evidence="1 2">
    <name type="scientific">Aequorivita sublithincola (strain DSM 14238 / LMG 21431 / ACAM 643 / 9-3)</name>
    <dbReference type="NCBI Taxonomy" id="746697"/>
    <lineage>
        <taxon>Bacteria</taxon>
        <taxon>Pseudomonadati</taxon>
        <taxon>Bacteroidota</taxon>
        <taxon>Flavobacteriia</taxon>
        <taxon>Flavobacteriales</taxon>
        <taxon>Flavobacteriaceae</taxon>
        <taxon>Aequorivita</taxon>
    </lineage>
</organism>
<dbReference type="eggNOG" id="COG3568">
    <property type="taxonomic scope" value="Bacteria"/>
</dbReference>
<dbReference type="InterPro" id="IPR036691">
    <property type="entry name" value="Endo/exonu/phosph_ase_sf"/>
</dbReference>